<accession>A0A8S5PFR7</accession>
<protein>
    <submittedName>
        <fullName evidence="2">Uncharacterized protein</fullName>
    </submittedName>
</protein>
<keyword evidence="1" id="KW-1133">Transmembrane helix</keyword>
<reference evidence="2" key="1">
    <citation type="journal article" date="2021" name="Proc. Natl. Acad. Sci. U.S.A.">
        <title>A Catalog of Tens of Thousands of Viruses from Human Metagenomes Reveals Hidden Associations with Chronic Diseases.</title>
        <authorList>
            <person name="Tisza M.J."/>
            <person name="Buck C.B."/>
        </authorList>
    </citation>
    <scope>NUCLEOTIDE SEQUENCE</scope>
    <source>
        <strain evidence="2">CtEgn5</strain>
    </source>
</reference>
<feature type="transmembrane region" description="Helical" evidence="1">
    <location>
        <begin position="6"/>
        <end position="26"/>
    </location>
</feature>
<evidence type="ECO:0000256" key="1">
    <source>
        <dbReference type="SAM" id="Phobius"/>
    </source>
</evidence>
<dbReference type="EMBL" id="BK015424">
    <property type="protein sequence ID" value="DAE06023.1"/>
    <property type="molecule type" value="Genomic_DNA"/>
</dbReference>
<keyword evidence="1" id="KW-0812">Transmembrane</keyword>
<keyword evidence="1" id="KW-0472">Membrane</keyword>
<evidence type="ECO:0000313" key="2">
    <source>
        <dbReference type="EMBL" id="DAE06023.1"/>
    </source>
</evidence>
<proteinExistence type="predicted"/>
<organism evidence="2">
    <name type="scientific">Siphoviridae sp. ctEgn5</name>
    <dbReference type="NCBI Taxonomy" id="2825398"/>
    <lineage>
        <taxon>Viruses</taxon>
        <taxon>Duplodnaviria</taxon>
        <taxon>Heunggongvirae</taxon>
        <taxon>Uroviricota</taxon>
        <taxon>Caudoviricetes</taxon>
    </lineage>
</organism>
<sequence length="34" mass="4136">MHPFWVCSIVRFCISMILLSLFRFLYDIVYCFTA</sequence>
<name>A0A8S5PFR7_9CAUD</name>